<reference evidence="2 3" key="1">
    <citation type="submission" date="2020-02" db="EMBL/GenBank/DDBJ databases">
        <title>Bacillus aquiflavi sp. nov., isolated from yellow water of strong flavor Chinese baijiu in Yibin region of China.</title>
        <authorList>
            <person name="Xie J."/>
        </authorList>
    </citation>
    <scope>NUCLEOTIDE SEQUENCE [LARGE SCALE GENOMIC DNA]</scope>
    <source>
        <strain evidence="2 3">3H-10</strain>
    </source>
</reference>
<dbReference type="Proteomes" id="UP000570010">
    <property type="component" value="Unassembled WGS sequence"/>
</dbReference>
<evidence type="ECO:0000313" key="3">
    <source>
        <dbReference type="Proteomes" id="UP000472971"/>
    </source>
</evidence>
<name>A0A6B3VY17_9BACI</name>
<evidence type="ECO:0000313" key="1">
    <source>
        <dbReference type="EMBL" id="MBA4538806.1"/>
    </source>
</evidence>
<accession>A0A6B3VY17</accession>
<dbReference type="EMBL" id="JAAIWN010000086">
    <property type="protein sequence ID" value="NEY83160.1"/>
    <property type="molecule type" value="Genomic_DNA"/>
</dbReference>
<sequence length="66" mass="7439">MKTLNGNNINTLITKVNRALKQLDGSGDIIYDISKANFTQQQIDEIVARLSGKYGKDILDRIIFIK</sequence>
<comment type="caution">
    <text evidence="2">The sequence shown here is derived from an EMBL/GenBank/DDBJ whole genome shotgun (WGS) entry which is preliminary data.</text>
</comment>
<dbReference type="Proteomes" id="UP000472971">
    <property type="component" value="Unassembled WGS sequence"/>
</dbReference>
<gene>
    <name evidence="2" type="ORF">G4D64_17085</name>
    <name evidence="1" type="ORF">H1Z61_17160</name>
</gene>
<proteinExistence type="predicted"/>
<keyword evidence="3" id="KW-1185">Reference proteome</keyword>
<evidence type="ECO:0000313" key="4">
    <source>
        <dbReference type="Proteomes" id="UP000570010"/>
    </source>
</evidence>
<reference evidence="1 4" key="2">
    <citation type="submission" date="2020-07" db="EMBL/GenBank/DDBJ databases">
        <authorList>
            <person name="Feng H."/>
        </authorList>
    </citation>
    <scope>NUCLEOTIDE SEQUENCE [LARGE SCALE GENOMIC DNA]</scope>
    <source>
        <strain evidence="1">S-12</strain>
        <strain evidence="4">s-12</strain>
    </source>
</reference>
<dbReference type="AlphaFoldDB" id="A0A6B3VY17"/>
<protein>
    <submittedName>
        <fullName evidence="2">Uncharacterized protein</fullName>
    </submittedName>
</protein>
<organism evidence="2 3">
    <name type="scientific">Bacillus aquiflavi</name>
    <dbReference type="NCBI Taxonomy" id="2672567"/>
    <lineage>
        <taxon>Bacteria</taxon>
        <taxon>Bacillati</taxon>
        <taxon>Bacillota</taxon>
        <taxon>Bacilli</taxon>
        <taxon>Bacillales</taxon>
        <taxon>Bacillaceae</taxon>
        <taxon>Bacillus</taxon>
    </lineage>
</organism>
<dbReference type="EMBL" id="JACEIO010000083">
    <property type="protein sequence ID" value="MBA4538806.1"/>
    <property type="molecule type" value="Genomic_DNA"/>
</dbReference>
<evidence type="ECO:0000313" key="2">
    <source>
        <dbReference type="EMBL" id="NEY83160.1"/>
    </source>
</evidence>